<dbReference type="InterPro" id="IPR004173">
    <property type="entry name" value="3H_domain"/>
</dbReference>
<dbReference type="Gene3D" id="3.30.1340.20">
    <property type="entry name" value="3H domain"/>
    <property type="match status" value="1"/>
</dbReference>
<dbReference type="Gene3D" id="1.10.10.10">
    <property type="entry name" value="Winged helix-like DNA-binding domain superfamily/Winged helix DNA-binding domain"/>
    <property type="match status" value="1"/>
</dbReference>
<dbReference type="Pfam" id="PF02829">
    <property type="entry name" value="3H"/>
    <property type="match status" value="1"/>
</dbReference>
<evidence type="ECO:0000259" key="2">
    <source>
        <dbReference type="Pfam" id="PF02829"/>
    </source>
</evidence>
<evidence type="ECO:0000313" key="5">
    <source>
        <dbReference type="Proteomes" id="UP000474024"/>
    </source>
</evidence>
<organism evidence="4 5">
    <name type="scientific">Roseburia porci</name>
    <dbReference type="NCBI Taxonomy" id="2605790"/>
    <lineage>
        <taxon>Bacteria</taxon>
        <taxon>Bacillati</taxon>
        <taxon>Bacillota</taxon>
        <taxon>Clostridia</taxon>
        <taxon>Lachnospirales</taxon>
        <taxon>Lachnospiraceae</taxon>
        <taxon>Roseburia</taxon>
    </lineage>
</organism>
<proteinExistence type="predicted"/>
<dbReference type="GO" id="GO:0046872">
    <property type="term" value="F:metal ion binding"/>
    <property type="evidence" value="ECO:0007669"/>
    <property type="project" value="UniProtKB-KW"/>
</dbReference>
<reference evidence="4 5" key="1">
    <citation type="submission" date="2019-08" db="EMBL/GenBank/DDBJ databases">
        <title>In-depth cultivation of the pig gut microbiome towards novel bacterial diversity and tailored functional studies.</title>
        <authorList>
            <person name="Wylensek D."/>
            <person name="Hitch T.C.A."/>
            <person name="Clavel T."/>
        </authorList>
    </citation>
    <scope>NUCLEOTIDE SEQUENCE [LARGE SCALE GENOMIC DNA]</scope>
    <source>
        <strain evidence="4 5">MUC/MUC-530-WT-4D</strain>
    </source>
</reference>
<sequence>MNGEERRKEILAILDKSKSAISGEKLADIFEVSRQVIVQDIALLRAARNEILSTNRGYILQTKRGASRIFKVYHTIEQMVDELNTFVDFGATVEDVFVYHKVYGVIRAELGIRNRKDVQKYLTEIREGKSTPLMNVTSGYHYHTVLGEDEETLDQIQEELQKLGFLAELKTYEPVDFWKNQE</sequence>
<feature type="binding site" evidence="1">
    <location>
        <position position="74"/>
    </location>
    <ligand>
        <name>Ni(2+)</name>
        <dbReference type="ChEBI" id="CHEBI:49786"/>
    </ligand>
</feature>
<evidence type="ECO:0000313" key="4">
    <source>
        <dbReference type="EMBL" id="MST76097.1"/>
    </source>
</evidence>
<dbReference type="SUPFAM" id="SSF75500">
    <property type="entry name" value="Putative transcriptional regulator TM1602, C-terminal domain"/>
    <property type="match status" value="1"/>
</dbReference>
<dbReference type="InterPro" id="IPR035922">
    <property type="entry name" value="3H_dom_sf"/>
</dbReference>
<dbReference type="EMBL" id="VUNI01000047">
    <property type="protein sequence ID" value="MST76097.1"/>
    <property type="molecule type" value="Genomic_DNA"/>
</dbReference>
<feature type="domain" description="Helix-turn-helix type 11" evidence="3">
    <location>
        <begin position="6"/>
        <end position="59"/>
    </location>
</feature>
<feature type="binding site" evidence="1">
    <location>
        <position position="143"/>
    </location>
    <ligand>
        <name>Ni(2+)</name>
        <dbReference type="ChEBI" id="CHEBI:49786"/>
    </ligand>
</feature>
<evidence type="ECO:0000256" key="1">
    <source>
        <dbReference type="PIRSR" id="PIRSR037847-1"/>
    </source>
</evidence>
<comment type="caution">
    <text evidence="4">The sequence shown here is derived from an EMBL/GenBank/DDBJ whole genome shotgun (WGS) entry which is preliminary data.</text>
</comment>
<dbReference type="SUPFAM" id="SSF46785">
    <property type="entry name" value="Winged helix' DNA-binding domain"/>
    <property type="match status" value="1"/>
</dbReference>
<dbReference type="PIRSF" id="PIRSF037847">
    <property type="entry name" value="NiaR"/>
    <property type="match status" value="1"/>
</dbReference>
<dbReference type="InterPro" id="IPR026043">
    <property type="entry name" value="NadR"/>
</dbReference>
<dbReference type="InterPro" id="IPR036388">
    <property type="entry name" value="WH-like_DNA-bd_sf"/>
</dbReference>
<gene>
    <name evidence="4" type="ORF">FYJ75_14125</name>
</gene>
<dbReference type="Proteomes" id="UP000474024">
    <property type="component" value="Unassembled WGS sequence"/>
</dbReference>
<keyword evidence="1" id="KW-0479">Metal-binding</keyword>
<dbReference type="Pfam" id="PF08279">
    <property type="entry name" value="HTH_11"/>
    <property type="match status" value="1"/>
</dbReference>
<dbReference type="AlphaFoldDB" id="A0A6L5YV96"/>
<dbReference type="PANTHER" id="PTHR40068">
    <property type="entry name" value="TRANSCRIPTION REPRESSOR NIAR-RELATED"/>
    <property type="match status" value="1"/>
</dbReference>
<feature type="binding site" evidence="1">
    <location>
        <position position="82"/>
    </location>
    <ligand>
        <name>Ni(2+)</name>
        <dbReference type="ChEBI" id="CHEBI:49786"/>
    </ligand>
</feature>
<dbReference type="InterPro" id="IPR013196">
    <property type="entry name" value="HTH_11"/>
</dbReference>
<feature type="domain" description="3H" evidence="2">
    <location>
        <begin position="71"/>
        <end position="166"/>
    </location>
</feature>
<feature type="binding site" evidence="1">
    <location>
        <position position="141"/>
    </location>
    <ligand>
        <name>Ni(2+)</name>
        <dbReference type="ChEBI" id="CHEBI:49786"/>
    </ligand>
</feature>
<dbReference type="RefSeq" id="WP_154431052.1">
    <property type="nucleotide sequence ID" value="NZ_VUNI01000047.1"/>
</dbReference>
<accession>A0A6L5YV96</accession>
<keyword evidence="1" id="KW-0533">Nickel</keyword>
<evidence type="ECO:0000259" key="3">
    <source>
        <dbReference type="Pfam" id="PF08279"/>
    </source>
</evidence>
<dbReference type="PANTHER" id="PTHR40068:SF1">
    <property type="entry name" value="TRANSCRIPTION REPRESSOR NIAR-RELATED"/>
    <property type="match status" value="1"/>
</dbReference>
<dbReference type="InterPro" id="IPR036390">
    <property type="entry name" value="WH_DNA-bd_sf"/>
</dbReference>
<keyword evidence="5" id="KW-1185">Reference proteome</keyword>
<name>A0A6L5YV96_9FIRM</name>
<protein>
    <submittedName>
        <fullName evidence="4">Transcription repressor NadR</fullName>
    </submittedName>
</protein>